<keyword evidence="2" id="KW-1185">Reference proteome</keyword>
<name>A0A371F627_MUCPR</name>
<evidence type="ECO:0000313" key="1">
    <source>
        <dbReference type="EMBL" id="RDX73741.1"/>
    </source>
</evidence>
<gene>
    <name evidence="1" type="ORF">CR513_46610</name>
</gene>
<evidence type="ECO:0000313" key="2">
    <source>
        <dbReference type="Proteomes" id="UP000257109"/>
    </source>
</evidence>
<sequence length="85" mass="9969">MANKGKIQIVFEFGKERFPNLRKSKLLLRRDGQFKVLKKKIIPISLICLKLMTKTIPSICSTYLLFKTEEEQEARDSENLKRPND</sequence>
<dbReference type="Proteomes" id="UP000257109">
    <property type="component" value="Unassembled WGS sequence"/>
</dbReference>
<reference evidence="1" key="1">
    <citation type="submission" date="2018-05" db="EMBL/GenBank/DDBJ databases">
        <title>Draft genome of Mucuna pruriens seed.</title>
        <authorList>
            <person name="Nnadi N.E."/>
            <person name="Vos R."/>
            <person name="Hasami M.H."/>
            <person name="Devisetty U.K."/>
            <person name="Aguiy J.C."/>
        </authorList>
    </citation>
    <scope>NUCLEOTIDE SEQUENCE [LARGE SCALE GENOMIC DNA]</scope>
    <source>
        <strain evidence="1">JCA_2017</strain>
    </source>
</reference>
<protein>
    <submittedName>
        <fullName evidence="1">Uncharacterized protein</fullName>
    </submittedName>
</protein>
<dbReference type="AlphaFoldDB" id="A0A371F627"/>
<proteinExistence type="predicted"/>
<comment type="caution">
    <text evidence="1">The sequence shown here is derived from an EMBL/GenBank/DDBJ whole genome shotgun (WGS) entry which is preliminary data.</text>
</comment>
<accession>A0A371F627</accession>
<dbReference type="EMBL" id="QJKJ01010426">
    <property type="protein sequence ID" value="RDX73741.1"/>
    <property type="molecule type" value="Genomic_DNA"/>
</dbReference>
<organism evidence="1 2">
    <name type="scientific">Mucuna pruriens</name>
    <name type="common">Velvet bean</name>
    <name type="synonym">Dolichos pruriens</name>
    <dbReference type="NCBI Taxonomy" id="157652"/>
    <lineage>
        <taxon>Eukaryota</taxon>
        <taxon>Viridiplantae</taxon>
        <taxon>Streptophyta</taxon>
        <taxon>Embryophyta</taxon>
        <taxon>Tracheophyta</taxon>
        <taxon>Spermatophyta</taxon>
        <taxon>Magnoliopsida</taxon>
        <taxon>eudicotyledons</taxon>
        <taxon>Gunneridae</taxon>
        <taxon>Pentapetalae</taxon>
        <taxon>rosids</taxon>
        <taxon>fabids</taxon>
        <taxon>Fabales</taxon>
        <taxon>Fabaceae</taxon>
        <taxon>Papilionoideae</taxon>
        <taxon>50 kb inversion clade</taxon>
        <taxon>NPAAA clade</taxon>
        <taxon>indigoferoid/millettioid clade</taxon>
        <taxon>Phaseoleae</taxon>
        <taxon>Mucuna</taxon>
    </lineage>
</organism>
<feature type="non-terminal residue" evidence="1">
    <location>
        <position position="1"/>
    </location>
</feature>